<dbReference type="SUPFAM" id="SSF47473">
    <property type="entry name" value="EF-hand"/>
    <property type="match status" value="2"/>
</dbReference>
<dbReference type="GO" id="GO:0016010">
    <property type="term" value="C:dystrophin-associated glycoprotein complex"/>
    <property type="evidence" value="ECO:0007669"/>
    <property type="project" value="UniProtKB-ARBA"/>
</dbReference>
<dbReference type="InterPro" id="IPR036020">
    <property type="entry name" value="WW_dom_sf"/>
</dbReference>
<dbReference type="InterPro" id="IPR050774">
    <property type="entry name" value="KCMF1/Dystrophin"/>
</dbReference>
<keyword evidence="5" id="KW-0206">Cytoskeleton</keyword>
<dbReference type="InterPro" id="IPR011992">
    <property type="entry name" value="EF-hand-dom_pair"/>
</dbReference>
<name>A0AAN8IEN3_TRICO</name>
<comment type="subcellular location">
    <subcellularLocation>
        <location evidence="1">Cell membrane</location>
        <location evidence="1">Sarcolemma</location>
        <topology evidence="1">Peripheral membrane protein</topology>
        <orientation evidence="1">Cytoplasmic side</orientation>
    </subcellularLocation>
    <subcellularLocation>
        <location evidence="2">Cytoplasm</location>
    </subcellularLocation>
</comment>
<feature type="non-terminal residue" evidence="8">
    <location>
        <position position="1"/>
    </location>
</feature>
<feature type="region of interest" description="Disordered" evidence="6">
    <location>
        <begin position="423"/>
        <end position="446"/>
    </location>
</feature>
<reference evidence="8 9" key="1">
    <citation type="submission" date="2019-10" db="EMBL/GenBank/DDBJ databases">
        <title>Assembly and Annotation for the nematode Trichostrongylus colubriformis.</title>
        <authorList>
            <person name="Martin J."/>
        </authorList>
    </citation>
    <scope>NUCLEOTIDE SEQUENCE [LARGE SCALE GENOMIC DNA]</scope>
    <source>
        <strain evidence="8">G859</strain>
        <tissue evidence="8">Whole worm</tissue>
    </source>
</reference>
<dbReference type="SUPFAM" id="SSF46966">
    <property type="entry name" value="Spectrin repeat"/>
    <property type="match status" value="2"/>
</dbReference>
<evidence type="ECO:0000259" key="7">
    <source>
        <dbReference type="PROSITE" id="PS50020"/>
    </source>
</evidence>
<dbReference type="SMART" id="SM00150">
    <property type="entry name" value="SPEC"/>
    <property type="match status" value="2"/>
</dbReference>
<organism evidence="8 9">
    <name type="scientific">Trichostrongylus colubriformis</name>
    <name type="common">Black scour worm</name>
    <dbReference type="NCBI Taxonomy" id="6319"/>
    <lineage>
        <taxon>Eukaryota</taxon>
        <taxon>Metazoa</taxon>
        <taxon>Ecdysozoa</taxon>
        <taxon>Nematoda</taxon>
        <taxon>Chromadorea</taxon>
        <taxon>Rhabditida</taxon>
        <taxon>Rhabditina</taxon>
        <taxon>Rhabditomorpha</taxon>
        <taxon>Strongyloidea</taxon>
        <taxon>Trichostrongylidae</taxon>
        <taxon>Trichostrongylus</taxon>
    </lineage>
</organism>
<evidence type="ECO:0000256" key="2">
    <source>
        <dbReference type="ARBA" id="ARBA00004496"/>
    </source>
</evidence>
<dbReference type="SMART" id="SM00456">
    <property type="entry name" value="WW"/>
    <property type="match status" value="1"/>
</dbReference>
<evidence type="ECO:0000256" key="5">
    <source>
        <dbReference type="ARBA" id="ARBA00023212"/>
    </source>
</evidence>
<feature type="compositionally biased region" description="Polar residues" evidence="6">
    <location>
        <begin position="368"/>
        <end position="383"/>
    </location>
</feature>
<keyword evidence="9" id="KW-1185">Reference proteome</keyword>
<dbReference type="GO" id="GO:0045202">
    <property type="term" value="C:synapse"/>
    <property type="evidence" value="ECO:0007669"/>
    <property type="project" value="GOC"/>
</dbReference>
<dbReference type="Gene3D" id="1.10.238.10">
    <property type="entry name" value="EF-hand"/>
    <property type="match status" value="2"/>
</dbReference>
<dbReference type="PANTHER" id="PTHR12268">
    <property type="entry name" value="E3 UBIQUITIN-PROTEIN LIGASE KCMF1"/>
    <property type="match status" value="1"/>
</dbReference>
<dbReference type="GO" id="GO:0005737">
    <property type="term" value="C:cytoplasm"/>
    <property type="evidence" value="ECO:0007669"/>
    <property type="project" value="UniProtKB-SubCell"/>
</dbReference>
<dbReference type="Gene3D" id="1.20.58.60">
    <property type="match status" value="2"/>
</dbReference>
<accession>A0AAN8IEN3</accession>
<evidence type="ECO:0000313" key="8">
    <source>
        <dbReference type="EMBL" id="KAK5970456.1"/>
    </source>
</evidence>
<dbReference type="EMBL" id="WIXE01018969">
    <property type="protein sequence ID" value="KAK5970456.1"/>
    <property type="molecule type" value="Genomic_DNA"/>
</dbReference>
<evidence type="ECO:0000313" key="9">
    <source>
        <dbReference type="Proteomes" id="UP001331761"/>
    </source>
</evidence>
<evidence type="ECO:0000256" key="1">
    <source>
        <dbReference type="ARBA" id="ARBA00004278"/>
    </source>
</evidence>
<proteinExistence type="predicted"/>
<evidence type="ECO:0000256" key="6">
    <source>
        <dbReference type="SAM" id="MobiDB-lite"/>
    </source>
</evidence>
<dbReference type="Pfam" id="PF09069">
    <property type="entry name" value="EF-hand_3"/>
    <property type="match status" value="1"/>
</dbReference>
<dbReference type="SUPFAM" id="SSF51045">
    <property type="entry name" value="WW domain"/>
    <property type="match status" value="1"/>
</dbReference>
<evidence type="ECO:0000256" key="4">
    <source>
        <dbReference type="ARBA" id="ARBA00022837"/>
    </source>
</evidence>
<dbReference type="PANTHER" id="PTHR12268:SF14">
    <property type="entry name" value="DYSTROPHIN-1"/>
    <property type="match status" value="1"/>
</dbReference>
<dbReference type="PROSITE" id="PS50020">
    <property type="entry name" value="WW_DOMAIN_2"/>
    <property type="match status" value="1"/>
</dbReference>
<dbReference type="Gene3D" id="2.20.70.10">
    <property type="match status" value="1"/>
</dbReference>
<sequence length="974" mass="109582">VYESLDQIEEALTTDERYPMEVVEDFEERYAVRLLKDICFGFLELHGSIKALQVLFEAEKGVAMGDKAMDRFNGRQASPRLEELEERQKNVEEMLPKIDALVIDAIRRLGLILKRLKDDSQRGKSIRNRTRDVETRFRELVRAVREARVRLDARAVDQSQLKHDLENLQFWFDETAVELDVDFNPYDLKAIEEAIKVATAKSAQIAEKKAALIALENAKERLIAQVSVDPAAKHDVRRGVSEVAKRIADLRSDLVDRLQSLAKCKRDCESFWRMVDDMAQRGVDLQRRCQAINDAVIFTPSPDHVLACRNDAATLKNDIATIKERVQRANAEHVKLGGKSEKKIITVITSCNTAISLASALPEPPMSTDESLQDSSHSQSTVIDASHRDGAITQASTAEMIEEEEGALSEEETIEPEYQGTLDSVSGSAKNEEKHGMPHLNPRDAGNWQSLTQLRHWLNELERDASLTDLTIGQREAVQAPTWILPGHKRSDETTDEAVHDELKAIENIIAELDEKKAAIKDVNAKGNAMLDTYTRDEAHTLSHELSKLNMRWSKFNDKVICPRLKCLFQCLQSSNPTCRSGGNTTVAKFMALKTALRVRTAALRNALADFGPSSEHFLNQSVSLPWQRAISKTNQLPYYIDHTTEKTQWEHPVWVEMAKELSQFNRVKFIAYRTAMKLRALQKRLCLDLVDIPMLEKCFSRLAGLSNEELPGLEGMVTSILPLFEQLNAKHPQMVRSVALAVDLCINFLLNLFDPSRDGILRVLSFKTALVVMSSAPLEDKYRFIFDLVAQDGQADQKHVALLLYDLIQIPRLVGEAAAFGGSNVEPSVRSCFETVRLAPTISVGPFLDWMKQEPQSVVWLPTTSSEDARDFARMVRNKFSRSKSSLGYLPVDVGDEGRPLTIAPPSVRNPATEALHMRSAAIAHRLAELTVSQPAEPLDERMADIQSPAQLINQVRNEPCLRDTIYLFIGFY</sequence>
<dbReference type="InterPro" id="IPR018159">
    <property type="entry name" value="Spectrin/alpha-actinin"/>
</dbReference>
<dbReference type="PROSITE" id="PS01159">
    <property type="entry name" value="WW_DOMAIN_1"/>
    <property type="match status" value="1"/>
</dbReference>
<feature type="region of interest" description="Disordered" evidence="6">
    <location>
        <begin position="361"/>
        <end position="389"/>
    </location>
</feature>
<dbReference type="CDD" id="cd16242">
    <property type="entry name" value="EFh_DMD_like"/>
    <property type="match status" value="1"/>
</dbReference>
<evidence type="ECO:0000256" key="3">
    <source>
        <dbReference type="ARBA" id="ARBA00022490"/>
    </source>
</evidence>
<comment type="caution">
    <text evidence="8">The sequence shown here is derived from an EMBL/GenBank/DDBJ whole genome shotgun (WGS) entry which is preliminary data.</text>
</comment>
<dbReference type="Proteomes" id="UP001331761">
    <property type="component" value="Unassembled WGS sequence"/>
</dbReference>
<dbReference type="InterPro" id="IPR001202">
    <property type="entry name" value="WW_dom"/>
</dbReference>
<dbReference type="Pfam" id="PF09068">
    <property type="entry name" value="EF-hand_2"/>
    <property type="match status" value="1"/>
</dbReference>
<gene>
    <name evidence="8" type="ORF">GCK32_009409</name>
</gene>
<keyword evidence="4" id="KW-0106">Calcium</keyword>
<dbReference type="Pfam" id="PF00397">
    <property type="entry name" value="WW"/>
    <property type="match status" value="1"/>
</dbReference>
<dbReference type="AlphaFoldDB" id="A0AAN8IEN3"/>
<dbReference type="InterPro" id="IPR015153">
    <property type="entry name" value="EF-hand_dom_typ1"/>
</dbReference>
<dbReference type="CDD" id="cd00201">
    <property type="entry name" value="WW"/>
    <property type="match status" value="1"/>
</dbReference>
<dbReference type="GO" id="GO:0099536">
    <property type="term" value="P:synaptic signaling"/>
    <property type="evidence" value="ECO:0007669"/>
    <property type="project" value="TreeGrafter"/>
</dbReference>
<feature type="domain" description="WW" evidence="7">
    <location>
        <begin position="621"/>
        <end position="655"/>
    </location>
</feature>
<protein>
    <recommendedName>
        <fullName evidence="7">WW domain-containing protein</fullName>
    </recommendedName>
</protein>
<dbReference type="InterPro" id="IPR015154">
    <property type="entry name" value="EF-hand_dom_typ2"/>
</dbReference>
<keyword evidence="3" id="KW-0963">Cytoplasm</keyword>